<dbReference type="GO" id="GO:0005829">
    <property type="term" value="C:cytosol"/>
    <property type="evidence" value="ECO:0007669"/>
    <property type="project" value="TreeGrafter"/>
</dbReference>
<protein>
    <recommendedName>
        <fullName evidence="3">Thiaminase-2/PQQC domain-containing protein</fullName>
    </recommendedName>
</protein>
<accession>A0AAD5TS46</accession>
<dbReference type="PANTHER" id="PTHR43198">
    <property type="entry name" value="BIFUNCTIONAL TH2 PROTEIN"/>
    <property type="match status" value="1"/>
</dbReference>
<feature type="domain" description="Thiaminase-2/PQQC" evidence="3">
    <location>
        <begin position="17"/>
        <end position="220"/>
    </location>
</feature>
<feature type="binding site" evidence="2">
    <location>
        <position position="48"/>
    </location>
    <ligand>
        <name>substrate</name>
    </ligand>
</feature>
<evidence type="ECO:0000313" key="4">
    <source>
        <dbReference type="EMBL" id="KAJ3185544.1"/>
    </source>
</evidence>
<feature type="active site" description="Proton donor" evidence="1">
    <location>
        <position position="212"/>
    </location>
</feature>
<dbReference type="InterPro" id="IPR026285">
    <property type="entry name" value="TenA_E"/>
</dbReference>
<dbReference type="InterPro" id="IPR016084">
    <property type="entry name" value="Haem_Oase-like_multi-hlx"/>
</dbReference>
<evidence type="ECO:0000256" key="1">
    <source>
        <dbReference type="PIRSR" id="PIRSR003170-1"/>
    </source>
</evidence>
<dbReference type="CDD" id="cd19357">
    <property type="entry name" value="TenA_E_At3g16990-like"/>
    <property type="match status" value="1"/>
</dbReference>
<organism evidence="4 5">
    <name type="scientific">Geranomyces variabilis</name>
    <dbReference type="NCBI Taxonomy" id="109894"/>
    <lineage>
        <taxon>Eukaryota</taxon>
        <taxon>Fungi</taxon>
        <taxon>Fungi incertae sedis</taxon>
        <taxon>Chytridiomycota</taxon>
        <taxon>Chytridiomycota incertae sedis</taxon>
        <taxon>Chytridiomycetes</taxon>
        <taxon>Spizellomycetales</taxon>
        <taxon>Powellomycetaceae</taxon>
        <taxon>Geranomyces</taxon>
    </lineage>
</organism>
<dbReference type="InterPro" id="IPR004305">
    <property type="entry name" value="Thiaminase-2/PQQC"/>
</dbReference>
<proteinExistence type="predicted"/>
<dbReference type="Pfam" id="PF03070">
    <property type="entry name" value="TENA_THI-4"/>
    <property type="match status" value="1"/>
</dbReference>
<evidence type="ECO:0000256" key="2">
    <source>
        <dbReference type="PIRSR" id="PIRSR003170-2"/>
    </source>
</evidence>
<gene>
    <name evidence="4" type="ORF">HDU87_000167</name>
</gene>
<reference evidence="4" key="1">
    <citation type="submission" date="2020-05" db="EMBL/GenBank/DDBJ databases">
        <title>Phylogenomic resolution of chytrid fungi.</title>
        <authorList>
            <person name="Stajich J.E."/>
            <person name="Amses K."/>
            <person name="Simmons R."/>
            <person name="Seto K."/>
            <person name="Myers J."/>
            <person name="Bonds A."/>
            <person name="Quandt C.A."/>
            <person name="Barry K."/>
            <person name="Liu P."/>
            <person name="Grigoriev I."/>
            <person name="Longcore J.E."/>
            <person name="James T.Y."/>
        </authorList>
    </citation>
    <scope>NUCLEOTIDE SEQUENCE</scope>
    <source>
        <strain evidence="4">JEL0379</strain>
    </source>
</reference>
<feature type="binding site" evidence="2">
    <location>
        <position position="92"/>
    </location>
    <ligand>
        <name>substrate</name>
    </ligand>
</feature>
<dbReference type="Gene3D" id="1.20.910.10">
    <property type="entry name" value="Heme oxygenase-like"/>
    <property type="match status" value="1"/>
</dbReference>
<name>A0AAD5TS46_9FUNG</name>
<evidence type="ECO:0000313" key="5">
    <source>
        <dbReference type="Proteomes" id="UP001212152"/>
    </source>
</evidence>
<keyword evidence="5" id="KW-1185">Reference proteome</keyword>
<feature type="binding site" evidence="2">
    <location>
        <position position="145"/>
    </location>
    <ligand>
        <name>substrate</name>
    </ligand>
</feature>
<comment type="caution">
    <text evidence="4">The sequence shown here is derived from an EMBL/GenBank/DDBJ whole genome shotgun (WGS) entry which is preliminary data.</text>
</comment>
<dbReference type="PANTHER" id="PTHR43198:SF5">
    <property type="entry name" value="BIFUNCTIONAL TENA-E PROTEIN"/>
    <property type="match status" value="1"/>
</dbReference>
<sequence>MAVETPTARLVDAHALSYTAATRHEFLSRVAAAGEAGDVAFDRWLAEDFHFVVAYLKFISILLARAPTENLGDRTEPIVAGFLTAIENISKEAQFFRSAAAEMRIPLSYSSSSLTPSTARYLAFLDRVATESTWPEALLVLWAVERIYLDSWTFAAESMPLKKGKYERFVRHWANAEFAEFVQWLEDLADAELRGKLTPKMDELFKTVVELEIAFWDSAVAEGAKEMYADEQARTR</sequence>
<dbReference type="InterPro" id="IPR050967">
    <property type="entry name" value="Thiamine_Salvage_TenA"/>
</dbReference>
<dbReference type="Proteomes" id="UP001212152">
    <property type="component" value="Unassembled WGS sequence"/>
</dbReference>
<dbReference type="GO" id="GO:0006772">
    <property type="term" value="P:thiamine metabolic process"/>
    <property type="evidence" value="ECO:0007669"/>
    <property type="project" value="UniProtKB-ARBA"/>
</dbReference>
<dbReference type="EMBL" id="JADGJQ010000001">
    <property type="protein sequence ID" value="KAJ3185544.1"/>
    <property type="molecule type" value="Genomic_DNA"/>
</dbReference>
<evidence type="ECO:0000259" key="3">
    <source>
        <dbReference type="Pfam" id="PF03070"/>
    </source>
</evidence>
<dbReference type="SUPFAM" id="SSF48613">
    <property type="entry name" value="Heme oxygenase-like"/>
    <property type="match status" value="1"/>
</dbReference>
<dbReference type="AlphaFoldDB" id="A0AAD5TS46"/>
<dbReference type="PIRSF" id="PIRSF003170">
    <property type="entry name" value="Pet18p"/>
    <property type="match status" value="1"/>
</dbReference>